<dbReference type="Proteomes" id="UP000827976">
    <property type="component" value="Chromosome 19"/>
</dbReference>
<keyword evidence="2" id="KW-1185">Reference proteome</keyword>
<organism evidence="1 2">
    <name type="scientific">Dioscorea alata</name>
    <name type="common">Purple yam</name>
    <dbReference type="NCBI Taxonomy" id="55571"/>
    <lineage>
        <taxon>Eukaryota</taxon>
        <taxon>Viridiplantae</taxon>
        <taxon>Streptophyta</taxon>
        <taxon>Embryophyta</taxon>
        <taxon>Tracheophyta</taxon>
        <taxon>Spermatophyta</taxon>
        <taxon>Magnoliopsida</taxon>
        <taxon>Liliopsida</taxon>
        <taxon>Dioscoreales</taxon>
        <taxon>Dioscoreaceae</taxon>
        <taxon>Dioscorea</taxon>
    </lineage>
</organism>
<dbReference type="EMBL" id="CM037029">
    <property type="protein sequence ID" value="KAH7654257.1"/>
    <property type="molecule type" value="Genomic_DNA"/>
</dbReference>
<accession>A0ACB7U1X2</accession>
<evidence type="ECO:0000313" key="2">
    <source>
        <dbReference type="Proteomes" id="UP000827976"/>
    </source>
</evidence>
<proteinExistence type="predicted"/>
<protein>
    <submittedName>
        <fullName evidence="1">Gnk2-homologous domain-containing protein</fullName>
    </submittedName>
</protein>
<comment type="caution">
    <text evidence="1">The sequence shown here is derived from an EMBL/GenBank/DDBJ whole genome shotgun (WGS) entry which is preliminary data.</text>
</comment>
<name>A0ACB7U1X2_DIOAL</name>
<sequence>MVAFAFSLVIVLFSCLMISSRAITVTPSVTCNIEKFGKGDPFRVELHRVLADLLRLTPMSSSLRHHSAGSYSVFGFAQCLKSYTRDVCKSCLESAVHIIHTNCGRTIGAQVEMDA</sequence>
<evidence type="ECO:0000313" key="1">
    <source>
        <dbReference type="EMBL" id="KAH7654257.1"/>
    </source>
</evidence>
<reference evidence="2" key="1">
    <citation type="journal article" date="2022" name="Nat. Commun.">
        <title>Chromosome evolution and the genetic basis of agronomically important traits in greater yam.</title>
        <authorList>
            <person name="Bredeson J.V."/>
            <person name="Lyons J.B."/>
            <person name="Oniyinde I.O."/>
            <person name="Okereke N.R."/>
            <person name="Kolade O."/>
            <person name="Nnabue I."/>
            <person name="Nwadili C.O."/>
            <person name="Hribova E."/>
            <person name="Parker M."/>
            <person name="Nwogha J."/>
            <person name="Shu S."/>
            <person name="Carlson J."/>
            <person name="Kariba R."/>
            <person name="Muthemba S."/>
            <person name="Knop K."/>
            <person name="Barton G.J."/>
            <person name="Sherwood A.V."/>
            <person name="Lopez-Montes A."/>
            <person name="Asiedu R."/>
            <person name="Jamnadass R."/>
            <person name="Muchugi A."/>
            <person name="Goodstein D."/>
            <person name="Egesi C.N."/>
            <person name="Featherston J."/>
            <person name="Asfaw A."/>
            <person name="Simpson G.G."/>
            <person name="Dolezel J."/>
            <person name="Hendre P.S."/>
            <person name="Van Deynze A."/>
            <person name="Kumar P.L."/>
            <person name="Obidiegwu J.E."/>
            <person name="Bhattacharjee R."/>
            <person name="Rokhsar D.S."/>
        </authorList>
    </citation>
    <scope>NUCLEOTIDE SEQUENCE [LARGE SCALE GENOMIC DNA]</scope>
    <source>
        <strain evidence="2">cv. TDa95/00328</strain>
    </source>
</reference>
<gene>
    <name evidence="1" type="ORF">IHE45_19G132400</name>
</gene>